<gene>
    <name evidence="3" type="ORF">DSM5745_09534</name>
</gene>
<feature type="region of interest" description="Disordered" evidence="2">
    <location>
        <begin position="112"/>
        <end position="144"/>
    </location>
</feature>
<dbReference type="EMBL" id="PVWQ01000013">
    <property type="protein sequence ID" value="RDW65795.1"/>
    <property type="molecule type" value="Genomic_DNA"/>
</dbReference>
<dbReference type="GeneID" id="38119904"/>
<name>A0A3D8QVJ5_9EURO</name>
<dbReference type="OrthoDB" id="4369471at2759"/>
<sequence length="144" mass="16373">MTPFTISALRNLPSLTSDQRTALIDSIAKKMTTTMITVSQEIENGNLDADNTAPMHKFIRVILRHDRAHQRKLERKVERYQRRARLWRAERRRIQSEFAEIVQVLREALMEKTSKGSKARPPLRPNSGSGDGSCGELGESKSAQ</sequence>
<dbReference type="Proteomes" id="UP000256690">
    <property type="component" value="Unassembled WGS sequence"/>
</dbReference>
<proteinExistence type="predicted"/>
<evidence type="ECO:0000313" key="3">
    <source>
        <dbReference type="EMBL" id="RDW65795.1"/>
    </source>
</evidence>
<accession>A0A3D8QVJ5</accession>
<keyword evidence="4" id="KW-1185">Reference proteome</keyword>
<dbReference type="STRING" id="1810919.A0A3D8QVJ5"/>
<keyword evidence="1" id="KW-0175">Coiled coil</keyword>
<feature type="coiled-coil region" evidence="1">
    <location>
        <begin position="63"/>
        <end position="97"/>
    </location>
</feature>
<organism evidence="3 4">
    <name type="scientific">Aspergillus mulundensis</name>
    <dbReference type="NCBI Taxonomy" id="1810919"/>
    <lineage>
        <taxon>Eukaryota</taxon>
        <taxon>Fungi</taxon>
        <taxon>Dikarya</taxon>
        <taxon>Ascomycota</taxon>
        <taxon>Pezizomycotina</taxon>
        <taxon>Eurotiomycetes</taxon>
        <taxon>Eurotiomycetidae</taxon>
        <taxon>Eurotiales</taxon>
        <taxon>Aspergillaceae</taxon>
        <taxon>Aspergillus</taxon>
        <taxon>Aspergillus subgen. Nidulantes</taxon>
    </lineage>
</organism>
<evidence type="ECO:0000256" key="2">
    <source>
        <dbReference type="SAM" id="MobiDB-lite"/>
    </source>
</evidence>
<dbReference type="AlphaFoldDB" id="A0A3D8QVJ5"/>
<comment type="caution">
    <text evidence="3">The sequence shown here is derived from an EMBL/GenBank/DDBJ whole genome shotgun (WGS) entry which is preliminary data.</text>
</comment>
<dbReference type="RefSeq" id="XP_026599898.1">
    <property type="nucleotide sequence ID" value="XM_026751550.1"/>
</dbReference>
<reference evidence="3 4" key="1">
    <citation type="journal article" date="2018" name="IMA Fungus">
        <title>IMA Genome-F 9: Draft genome sequence of Annulohypoxylon stygium, Aspergillus mulundensis, Berkeleyomyces basicola (syn. Thielaviopsis basicola), Ceratocystis smalleyi, two Cercospora beticola strains, Coleophoma cylindrospora, Fusarium fracticaudum, Phialophora cf. hyalina, and Morchella septimelata.</title>
        <authorList>
            <person name="Wingfield B.D."/>
            <person name="Bills G.F."/>
            <person name="Dong Y."/>
            <person name="Huang W."/>
            <person name="Nel W.J."/>
            <person name="Swalarsk-Parry B.S."/>
            <person name="Vaghefi N."/>
            <person name="Wilken P.M."/>
            <person name="An Z."/>
            <person name="de Beer Z.W."/>
            <person name="De Vos L."/>
            <person name="Chen L."/>
            <person name="Duong T.A."/>
            <person name="Gao Y."/>
            <person name="Hammerbacher A."/>
            <person name="Kikkert J.R."/>
            <person name="Li Y."/>
            <person name="Li H."/>
            <person name="Li K."/>
            <person name="Li Q."/>
            <person name="Liu X."/>
            <person name="Ma X."/>
            <person name="Naidoo K."/>
            <person name="Pethybridge S.J."/>
            <person name="Sun J."/>
            <person name="Steenkamp E.T."/>
            <person name="van der Nest M.A."/>
            <person name="van Wyk S."/>
            <person name="Wingfield M.J."/>
            <person name="Xiong C."/>
            <person name="Yue Q."/>
            <person name="Zhang X."/>
        </authorList>
    </citation>
    <scope>NUCLEOTIDE SEQUENCE [LARGE SCALE GENOMIC DNA]</scope>
    <source>
        <strain evidence="3 4">DSM 5745</strain>
    </source>
</reference>
<evidence type="ECO:0000313" key="4">
    <source>
        <dbReference type="Proteomes" id="UP000256690"/>
    </source>
</evidence>
<evidence type="ECO:0000256" key="1">
    <source>
        <dbReference type="SAM" id="Coils"/>
    </source>
</evidence>
<protein>
    <submittedName>
        <fullName evidence="3">Uncharacterized protein</fullName>
    </submittedName>
</protein>